<organism evidence="4 5">
    <name type="scientific">Actinophytocola xanthii</name>
    <dbReference type="NCBI Taxonomy" id="1912961"/>
    <lineage>
        <taxon>Bacteria</taxon>
        <taxon>Bacillati</taxon>
        <taxon>Actinomycetota</taxon>
        <taxon>Actinomycetes</taxon>
        <taxon>Pseudonocardiales</taxon>
        <taxon>Pseudonocardiaceae</taxon>
    </lineage>
</organism>
<dbReference type="OrthoDB" id="5476461at2"/>
<dbReference type="InterPro" id="IPR011990">
    <property type="entry name" value="TPR-like_helical_dom_sf"/>
</dbReference>
<keyword evidence="5" id="KW-1185">Reference proteome</keyword>
<reference evidence="4 5" key="1">
    <citation type="submission" date="2016-12" db="EMBL/GenBank/DDBJ databases">
        <title>The draft genome sequence of Actinophytocola sp. 11-183.</title>
        <authorList>
            <person name="Wang W."/>
            <person name="Yuan L."/>
        </authorList>
    </citation>
    <scope>NUCLEOTIDE SEQUENCE [LARGE SCALE GENOMIC DNA]</scope>
    <source>
        <strain evidence="4 5">11-183</strain>
    </source>
</reference>
<dbReference type="SUPFAM" id="SSF46894">
    <property type="entry name" value="C-terminal effector domain of the bipartite response regulators"/>
    <property type="match status" value="1"/>
</dbReference>
<dbReference type="GO" id="GO:0005524">
    <property type="term" value="F:ATP binding"/>
    <property type="evidence" value="ECO:0007669"/>
    <property type="project" value="UniProtKB-KW"/>
</dbReference>
<dbReference type="STRING" id="1912961.BU204_26900"/>
<dbReference type="InterPro" id="IPR000792">
    <property type="entry name" value="Tscrpt_reg_LuxR_C"/>
</dbReference>
<evidence type="ECO:0000313" key="5">
    <source>
        <dbReference type="Proteomes" id="UP000185596"/>
    </source>
</evidence>
<dbReference type="SUPFAM" id="SSF52540">
    <property type="entry name" value="P-loop containing nucleoside triphosphate hydrolases"/>
    <property type="match status" value="1"/>
</dbReference>
<dbReference type="AlphaFoldDB" id="A0A1Q8CGU1"/>
<dbReference type="InterPro" id="IPR016032">
    <property type="entry name" value="Sig_transdc_resp-reg_C-effctor"/>
</dbReference>
<dbReference type="SMART" id="SM00421">
    <property type="entry name" value="HTH_LUXR"/>
    <property type="match status" value="1"/>
</dbReference>
<dbReference type="GO" id="GO:0003677">
    <property type="term" value="F:DNA binding"/>
    <property type="evidence" value="ECO:0007669"/>
    <property type="project" value="InterPro"/>
</dbReference>
<dbReference type="EMBL" id="MSIE01000054">
    <property type="protein sequence ID" value="OLF13532.1"/>
    <property type="molecule type" value="Genomic_DNA"/>
</dbReference>
<dbReference type="GO" id="GO:0006355">
    <property type="term" value="P:regulation of DNA-templated transcription"/>
    <property type="evidence" value="ECO:0007669"/>
    <property type="project" value="InterPro"/>
</dbReference>
<name>A0A1Q8CGU1_9PSEU</name>
<dbReference type="RefSeq" id="WP_075128549.1">
    <property type="nucleotide sequence ID" value="NZ_MSIE01000054.1"/>
</dbReference>
<keyword evidence="1" id="KW-0547">Nucleotide-binding</keyword>
<sequence length="917" mass="98281">MERVSGPDLVGRRAELAALEACLPGRGRLVIIDGDAGVGKTRLVQTFAEHAATTSTVLAGGCVQFEADIPYAPFAEALPELFSGTAGLDRASEYRRVADTLAARPTVLVLEDLHWADASTRDLLRYLHRVLADAPVLLIVTCRTDEFAADHPVARLLAELARSPRSDRIHLGPLDRPGVTALARGVLGADPPAELVDTLVARAEGNPFFTEELLAAGEDVPRNVREIVTTRLARLSPEAQQLARLAAVAGRTVSHDLLVGLAGEVPGPGLRELVDHGQLVIVEPDSYSFRHALIQEALYRDLLPGERRRAHAAVAACLTAHPELATRSSAAGVAAELAHHWDAAGDAARALAASVQAASSAVEGLAPAEAHAHYERSLRRWPEVTAPAEVAGVELDELLERAAEAASLAGHNQRAVELTQQRLAGLADGERRALAFEQLSYQARSAGNWALARSAAAETVRLLPADSPALVRVESWRMGLDMLASRHVAAVRHAERLLPAVSADPMAMNRALTVLGTSRTMLGHVDQGLEHLHRHREFALSSGNPRFVGVSYVNLSESLIWADRQEEALRVARAGLAEASGYGFDIYLLPILGNAVRALAELHRWDEAVDAAEDPDDPAADPFNWIFVDLPRTDVLLKRGDHAAAADLLKRIGAVLDGQDDVQYGTELAHLRARLAAEERRWDDARAAVDDGLSAALGAQDMWLTARLVATGVQVEADSATHPGARERAEELLAAGLEHRRRLEADWAVALPRSRRALALATAERTRLDAMPDPEAWSFPTDVDRHLGAYARFRRAEALLLARGSRTAAAEALAEATTTADALGAAPLAELARALAGRARLTMPAAPSPAASPDLGLTAREAEIFTMLGRGLTNAEIAQELFISAKTASVHVSNILRKLGVRSRIQAAALAHRREQS</sequence>
<evidence type="ECO:0000256" key="1">
    <source>
        <dbReference type="ARBA" id="ARBA00022741"/>
    </source>
</evidence>
<dbReference type="GO" id="GO:0004016">
    <property type="term" value="F:adenylate cyclase activity"/>
    <property type="evidence" value="ECO:0007669"/>
    <property type="project" value="TreeGrafter"/>
</dbReference>
<dbReference type="Proteomes" id="UP000185596">
    <property type="component" value="Unassembled WGS sequence"/>
</dbReference>
<dbReference type="PANTHER" id="PTHR16305">
    <property type="entry name" value="TESTICULAR SOLUBLE ADENYLYL CYCLASE"/>
    <property type="match status" value="1"/>
</dbReference>
<dbReference type="Pfam" id="PF13191">
    <property type="entry name" value="AAA_16"/>
    <property type="match status" value="1"/>
</dbReference>
<dbReference type="Gene3D" id="1.10.10.10">
    <property type="entry name" value="Winged helix-like DNA-binding domain superfamily/Winged helix DNA-binding domain"/>
    <property type="match status" value="1"/>
</dbReference>
<evidence type="ECO:0000259" key="3">
    <source>
        <dbReference type="PROSITE" id="PS50043"/>
    </source>
</evidence>
<dbReference type="CDD" id="cd06170">
    <property type="entry name" value="LuxR_C_like"/>
    <property type="match status" value="1"/>
</dbReference>
<proteinExistence type="predicted"/>
<dbReference type="InterPro" id="IPR036388">
    <property type="entry name" value="WH-like_DNA-bd_sf"/>
</dbReference>
<dbReference type="PROSITE" id="PS50043">
    <property type="entry name" value="HTH_LUXR_2"/>
    <property type="match status" value="1"/>
</dbReference>
<dbReference type="PRINTS" id="PR00038">
    <property type="entry name" value="HTHLUXR"/>
</dbReference>
<dbReference type="Pfam" id="PF00196">
    <property type="entry name" value="GerE"/>
    <property type="match status" value="1"/>
</dbReference>
<protein>
    <recommendedName>
        <fullName evidence="3">HTH luxR-type domain-containing protein</fullName>
    </recommendedName>
</protein>
<accession>A0A1Q8CGU1</accession>
<dbReference type="PANTHER" id="PTHR16305:SF35">
    <property type="entry name" value="TRANSCRIPTIONAL ACTIVATOR DOMAIN"/>
    <property type="match status" value="1"/>
</dbReference>
<gene>
    <name evidence="4" type="ORF">BU204_26900</name>
</gene>
<dbReference type="InterPro" id="IPR041664">
    <property type="entry name" value="AAA_16"/>
</dbReference>
<evidence type="ECO:0000313" key="4">
    <source>
        <dbReference type="EMBL" id="OLF13532.1"/>
    </source>
</evidence>
<evidence type="ECO:0000256" key="2">
    <source>
        <dbReference type="ARBA" id="ARBA00022840"/>
    </source>
</evidence>
<dbReference type="InterPro" id="IPR027417">
    <property type="entry name" value="P-loop_NTPase"/>
</dbReference>
<feature type="domain" description="HTH luxR-type" evidence="3">
    <location>
        <begin position="850"/>
        <end position="915"/>
    </location>
</feature>
<dbReference type="SUPFAM" id="SSF48452">
    <property type="entry name" value="TPR-like"/>
    <property type="match status" value="1"/>
</dbReference>
<dbReference type="GO" id="GO:0005737">
    <property type="term" value="C:cytoplasm"/>
    <property type="evidence" value="ECO:0007669"/>
    <property type="project" value="TreeGrafter"/>
</dbReference>
<comment type="caution">
    <text evidence="4">The sequence shown here is derived from an EMBL/GenBank/DDBJ whole genome shotgun (WGS) entry which is preliminary data.</text>
</comment>
<keyword evidence="2" id="KW-0067">ATP-binding</keyword>
<dbReference type="Gene3D" id="3.40.50.300">
    <property type="entry name" value="P-loop containing nucleotide triphosphate hydrolases"/>
    <property type="match status" value="1"/>
</dbReference>